<feature type="region of interest" description="Disordered" evidence="1">
    <location>
        <begin position="30"/>
        <end position="55"/>
    </location>
</feature>
<dbReference type="AlphaFoldDB" id="A0A0C9WYW4"/>
<keyword evidence="2" id="KW-1133">Transmembrane helix</keyword>
<dbReference type="EMBL" id="KN838805">
    <property type="protein sequence ID" value="KIJ94183.1"/>
    <property type="molecule type" value="Genomic_DNA"/>
</dbReference>
<keyword evidence="2" id="KW-0472">Membrane</keyword>
<proteinExistence type="predicted"/>
<feature type="transmembrane region" description="Helical" evidence="2">
    <location>
        <begin position="224"/>
        <end position="245"/>
    </location>
</feature>
<reference evidence="3 4" key="1">
    <citation type="submission" date="2014-04" db="EMBL/GenBank/DDBJ databases">
        <authorList>
            <consortium name="DOE Joint Genome Institute"/>
            <person name="Kuo A."/>
            <person name="Kohler A."/>
            <person name="Nagy L.G."/>
            <person name="Floudas D."/>
            <person name="Copeland A."/>
            <person name="Barry K.W."/>
            <person name="Cichocki N."/>
            <person name="Veneault-Fourrey C."/>
            <person name="LaButti K."/>
            <person name="Lindquist E.A."/>
            <person name="Lipzen A."/>
            <person name="Lundell T."/>
            <person name="Morin E."/>
            <person name="Murat C."/>
            <person name="Sun H."/>
            <person name="Tunlid A."/>
            <person name="Henrissat B."/>
            <person name="Grigoriev I.V."/>
            <person name="Hibbett D.S."/>
            <person name="Martin F."/>
            <person name="Nordberg H.P."/>
            <person name="Cantor M.N."/>
            <person name="Hua S.X."/>
        </authorList>
    </citation>
    <scope>NUCLEOTIDE SEQUENCE [LARGE SCALE GENOMIC DNA]</scope>
    <source>
        <strain evidence="3 4">LaAM-08-1</strain>
    </source>
</reference>
<accession>A0A0C9WYW4</accession>
<keyword evidence="2" id="KW-0812">Transmembrane</keyword>
<dbReference type="Proteomes" id="UP000054477">
    <property type="component" value="Unassembled WGS sequence"/>
</dbReference>
<keyword evidence="4" id="KW-1185">Reference proteome</keyword>
<name>A0A0C9WYW4_9AGAR</name>
<reference evidence="4" key="2">
    <citation type="submission" date="2015-01" db="EMBL/GenBank/DDBJ databases">
        <title>Evolutionary Origins and Diversification of the Mycorrhizal Mutualists.</title>
        <authorList>
            <consortium name="DOE Joint Genome Institute"/>
            <consortium name="Mycorrhizal Genomics Consortium"/>
            <person name="Kohler A."/>
            <person name="Kuo A."/>
            <person name="Nagy L.G."/>
            <person name="Floudas D."/>
            <person name="Copeland A."/>
            <person name="Barry K.W."/>
            <person name="Cichocki N."/>
            <person name="Veneault-Fourrey C."/>
            <person name="LaButti K."/>
            <person name="Lindquist E.A."/>
            <person name="Lipzen A."/>
            <person name="Lundell T."/>
            <person name="Morin E."/>
            <person name="Murat C."/>
            <person name="Riley R."/>
            <person name="Ohm R."/>
            <person name="Sun H."/>
            <person name="Tunlid A."/>
            <person name="Henrissat B."/>
            <person name="Grigoriev I.V."/>
            <person name="Hibbett D.S."/>
            <person name="Martin F."/>
        </authorList>
    </citation>
    <scope>NUCLEOTIDE SEQUENCE [LARGE SCALE GENOMIC DNA]</scope>
    <source>
        <strain evidence="4">LaAM-08-1</strain>
    </source>
</reference>
<sequence length="502" mass="54739">MSPAPLSPAPPLYSLFSNVPRNNFPTSKGGSAWVSSTETTQPHWPSLPSCSSTNPVPPYPNSAPPFAPTCTVINSIYPDLPSTICTSSITSASGVSETTSGDSQTASGMSFSISSPASSSCCAGSTTSALGVSQTSTGPSSIISPTAISANHTVTTKVCAGINEDVDISGIGVRITFYVTNFLTVVGSLLDRFEPEGPFWATWFTSTALLFSAAAESDKHNLSLYNAIIVSYLCYLHCASAVSLLTVKMLCGDRKYALRYIPFTLLQIIGFLIYCLYIWSRAATFGNQPECNADTKFVFFFKNFSAVHQGPHIAIREFMFPLLSSSLVNVRPSPAILSALFVWQLLELGNYVYGAATGALLFDEIATDWVDAVRSVVFLYIPLWVYVVVTTELTIQRNWVIPNPPKFSFGQIFPLFTIGIPVVAIVLALLPEDWLWPWFRRHLRHLGEWTHDVIVYVEQAGDVIYHGFFVRSQPTDQATATQRLIEEPSVARIEDVNDADSG</sequence>
<evidence type="ECO:0000256" key="2">
    <source>
        <dbReference type="SAM" id="Phobius"/>
    </source>
</evidence>
<evidence type="ECO:0000256" key="1">
    <source>
        <dbReference type="SAM" id="MobiDB-lite"/>
    </source>
</evidence>
<evidence type="ECO:0000313" key="4">
    <source>
        <dbReference type="Proteomes" id="UP000054477"/>
    </source>
</evidence>
<feature type="transmembrane region" description="Helical" evidence="2">
    <location>
        <begin position="409"/>
        <end position="430"/>
    </location>
</feature>
<dbReference type="OrthoDB" id="5427664at2759"/>
<organism evidence="3 4">
    <name type="scientific">Laccaria amethystina LaAM-08-1</name>
    <dbReference type="NCBI Taxonomy" id="1095629"/>
    <lineage>
        <taxon>Eukaryota</taxon>
        <taxon>Fungi</taxon>
        <taxon>Dikarya</taxon>
        <taxon>Basidiomycota</taxon>
        <taxon>Agaricomycotina</taxon>
        <taxon>Agaricomycetes</taxon>
        <taxon>Agaricomycetidae</taxon>
        <taxon>Agaricales</taxon>
        <taxon>Agaricineae</taxon>
        <taxon>Hydnangiaceae</taxon>
        <taxon>Laccaria</taxon>
    </lineage>
</organism>
<feature type="compositionally biased region" description="Polar residues" evidence="1">
    <location>
        <begin position="30"/>
        <end position="53"/>
    </location>
</feature>
<dbReference type="HOGENOM" id="CLU_542977_0_0_1"/>
<feature type="transmembrane region" description="Helical" evidence="2">
    <location>
        <begin position="257"/>
        <end position="279"/>
    </location>
</feature>
<evidence type="ECO:0000313" key="3">
    <source>
        <dbReference type="EMBL" id="KIJ94183.1"/>
    </source>
</evidence>
<feature type="transmembrane region" description="Helical" evidence="2">
    <location>
        <begin position="369"/>
        <end position="389"/>
    </location>
</feature>
<protein>
    <submittedName>
        <fullName evidence="3">Uncharacterized protein</fullName>
    </submittedName>
</protein>
<feature type="transmembrane region" description="Helical" evidence="2">
    <location>
        <begin position="335"/>
        <end position="362"/>
    </location>
</feature>
<gene>
    <name evidence="3" type="ORF">K443DRAFT_12310</name>
</gene>